<comment type="pathway">
    <text evidence="1 12">Cofactor biosynthesis; riboflavin biosynthesis; 2-hydroxy-3-oxobutyl phosphate from D-ribulose 5-phosphate: step 1/1.</text>
</comment>
<comment type="cofactor">
    <cofactor evidence="12">
        <name>Mg(2+)</name>
        <dbReference type="ChEBI" id="CHEBI:18420"/>
    </cofactor>
    <cofactor evidence="12">
        <name>Mn(2+)</name>
        <dbReference type="ChEBI" id="CHEBI:29035"/>
    </cofactor>
    <text evidence="12">Binds 2 divalent metal cations per subunit. Magnesium or manganese.</text>
</comment>
<dbReference type="InterPro" id="IPR017945">
    <property type="entry name" value="DHBP_synth_RibB-like_a/b_dom"/>
</dbReference>
<keyword evidence="14" id="KW-1185">Reference proteome</keyword>
<dbReference type="GO" id="GO:0005829">
    <property type="term" value="C:cytosol"/>
    <property type="evidence" value="ECO:0007669"/>
    <property type="project" value="TreeGrafter"/>
</dbReference>
<evidence type="ECO:0000256" key="6">
    <source>
        <dbReference type="ARBA" id="ARBA00022723"/>
    </source>
</evidence>
<evidence type="ECO:0000256" key="11">
    <source>
        <dbReference type="ARBA" id="ARBA00060730"/>
    </source>
</evidence>
<gene>
    <name evidence="13" type="ORF">BJ554DRAFT_2692</name>
</gene>
<dbReference type="InterPro" id="IPR000422">
    <property type="entry name" value="DHBP_synthase_RibB"/>
</dbReference>
<keyword evidence="9 12" id="KW-0464">Manganese</keyword>
<comment type="caution">
    <text evidence="13">The sequence shown here is derived from an EMBL/GenBank/DDBJ whole genome shotgun (WGS) entry which is preliminary data.</text>
</comment>
<comment type="catalytic activity">
    <reaction evidence="12">
        <text>D-ribulose 5-phosphate = (2S)-2-hydroxy-3-oxobutyl phosphate + formate + H(+)</text>
        <dbReference type="Rhea" id="RHEA:18457"/>
        <dbReference type="ChEBI" id="CHEBI:15378"/>
        <dbReference type="ChEBI" id="CHEBI:15740"/>
        <dbReference type="ChEBI" id="CHEBI:58121"/>
        <dbReference type="ChEBI" id="CHEBI:58830"/>
        <dbReference type="EC" id="4.1.99.12"/>
    </reaction>
</comment>
<evidence type="ECO:0000256" key="4">
    <source>
        <dbReference type="ARBA" id="ARBA00018836"/>
    </source>
</evidence>
<dbReference type="AlphaFoldDB" id="A0A8H8DGR5"/>
<dbReference type="UniPathway" id="UPA00275">
    <property type="reaction ID" value="UER00399"/>
</dbReference>
<dbReference type="Pfam" id="PF00926">
    <property type="entry name" value="DHBP_synthase"/>
    <property type="match status" value="1"/>
</dbReference>
<dbReference type="GO" id="GO:0009231">
    <property type="term" value="P:riboflavin biosynthetic process"/>
    <property type="evidence" value="ECO:0007669"/>
    <property type="project" value="UniProtKB-UniPathway"/>
</dbReference>
<keyword evidence="6 12" id="KW-0479">Metal-binding</keyword>
<proteinExistence type="inferred from homology"/>
<evidence type="ECO:0000256" key="8">
    <source>
        <dbReference type="ARBA" id="ARBA00023206"/>
    </source>
</evidence>
<dbReference type="FunFam" id="3.90.870.10:FF:000002">
    <property type="entry name" value="3,4-dihydroxy-2-butanone 4-phosphate synthase"/>
    <property type="match status" value="1"/>
</dbReference>
<organism evidence="13 14">
    <name type="scientific">Olpidium bornovanus</name>
    <dbReference type="NCBI Taxonomy" id="278681"/>
    <lineage>
        <taxon>Eukaryota</taxon>
        <taxon>Fungi</taxon>
        <taxon>Fungi incertae sedis</taxon>
        <taxon>Olpidiomycota</taxon>
        <taxon>Olpidiomycotina</taxon>
        <taxon>Olpidiomycetes</taxon>
        <taxon>Olpidiales</taxon>
        <taxon>Olpidiaceae</taxon>
        <taxon>Olpidium</taxon>
    </lineage>
</organism>
<protein>
    <recommendedName>
        <fullName evidence="4 12">3,4-dihydroxy-2-butanone 4-phosphate synthase</fullName>
        <shortName evidence="12">DHBP synthase</shortName>
        <ecNumber evidence="3 12">4.1.99.12</ecNumber>
    </recommendedName>
</protein>
<name>A0A8H8DGR5_9FUNG</name>
<keyword evidence="5 12" id="KW-0686">Riboflavin biosynthesis</keyword>
<dbReference type="Proteomes" id="UP000673691">
    <property type="component" value="Unassembled WGS sequence"/>
</dbReference>
<keyword evidence="8" id="KW-0318">Glutathionylation</keyword>
<evidence type="ECO:0000256" key="7">
    <source>
        <dbReference type="ARBA" id="ARBA00022842"/>
    </source>
</evidence>
<dbReference type="GO" id="GO:0005758">
    <property type="term" value="C:mitochondrial intermembrane space"/>
    <property type="evidence" value="ECO:0007669"/>
    <property type="project" value="TreeGrafter"/>
</dbReference>
<dbReference type="EMBL" id="JAEFCI010010261">
    <property type="protein sequence ID" value="KAG5457327.1"/>
    <property type="molecule type" value="Genomic_DNA"/>
</dbReference>
<dbReference type="GO" id="GO:0008686">
    <property type="term" value="F:3,4-dihydroxy-2-butanone-4-phosphate synthase activity"/>
    <property type="evidence" value="ECO:0007669"/>
    <property type="project" value="UniProtKB-EC"/>
</dbReference>
<sequence length="226" mass="24965">MPDTLNGDGQHCTHQNGVHGEVFDSVDDAITAFAAGEFVVVVDNEDRENEGDLVIAAEKCTTEKMAFLIRYSSGYICCPATAQRLRDLELPLMVANSTDKYKTAYAISCDYRFGTTTGISAHDRALTCRKIADVTATKESFARPGHILPLICVDGGVMNRTGHTEASVDLCKLAGMQPAAVIGELMLDDGRMMRRDDCRTFARQHGLLMITIKDLVEYRRKHELCR</sequence>
<evidence type="ECO:0000256" key="2">
    <source>
        <dbReference type="ARBA" id="ARBA00011738"/>
    </source>
</evidence>
<evidence type="ECO:0000313" key="14">
    <source>
        <dbReference type="Proteomes" id="UP000673691"/>
    </source>
</evidence>
<keyword evidence="7 12" id="KW-0460">Magnesium</keyword>
<evidence type="ECO:0000313" key="13">
    <source>
        <dbReference type="EMBL" id="KAG5457327.1"/>
    </source>
</evidence>
<evidence type="ECO:0000256" key="5">
    <source>
        <dbReference type="ARBA" id="ARBA00022619"/>
    </source>
</evidence>
<evidence type="ECO:0000256" key="10">
    <source>
        <dbReference type="ARBA" id="ARBA00023239"/>
    </source>
</evidence>
<dbReference type="Gene3D" id="3.90.870.10">
    <property type="entry name" value="DHBP synthase"/>
    <property type="match status" value="1"/>
</dbReference>
<comment type="function">
    <text evidence="12">Catalyzes the conversion of D-ribulose 5-phosphate to formate and 3,4-dihydroxy-2-butanone 4-phosphate.</text>
</comment>
<dbReference type="NCBIfam" id="TIGR00506">
    <property type="entry name" value="ribB"/>
    <property type="match status" value="1"/>
</dbReference>
<dbReference type="PANTHER" id="PTHR21327:SF18">
    <property type="entry name" value="3,4-DIHYDROXY-2-BUTANONE 4-PHOSPHATE SYNTHASE"/>
    <property type="match status" value="1"/>
</dbReference>
<keyword evidence="10 12" id="KW-0456">Lyase</keyword>
<dbReference type="GO" id="GO:0046872">
    <property type="term" value="F:metal ion binding"/>
    <property type="evidence" value="ECO:0007669"/>
    <property type="project" value="UniProtKB-KW"/>
</dbReference>
<evidence type="ECO:0000256" key="3">
    <source>
        <dbReference type="ARBA" id="ARBA00012153"/>
    </source>
</evidence>
<dbReference type="PANTHER" id="PTHR21327">
    <property type="entry name" value="GTP CYCLOHYDROLASE II-RELATED"/>
    <property type="match status" value="1"/>
</dbReference>
<dbReference type="SUPFAM" id="SSF55821">
    <property type="entry name" value="YrdC/RibB"/>
    <property type="match status" value="1"/>
</dbReference>
<comment type="subunit">
    <text evidence="2 12">Homodimer.</text>
</comment>
<reference evidence="13 14" key="1">
    <citation type="journal article" name="Sci. Rep.">
        <title>Genome-scale phylogenetic analyses confirm Olpidium as the closest living zoosporic fungus to the non-flagellated, terrestrial fungi.</title>
        <authorList>
            <person name="Chang Y."/>
            <person name="Rochon D."/>
            <person name="Sekimoto S."/>
            <person name="Wang Y."/>
            <person name="Chovatia M."/>
            <person name="Sandor L."/>
            <person name="Salamov A."/>
            <person name="Grigoriev I.V."/>
            <person name="Stajich J.E."/>
            <person name="Spatafora J.W."/>
        </authorList>
    </citation>
    <scope>NUCLEOTIDE SEQUENCE [LARGE SCALE GENOMIC DNA]</scope>
    <source>
        <strain evidence="13">S191</strain>
    </source>
</reference>
<evidence type="ECO:0000256" key="12">
    <source>
        <dbReference type="RuleBase" id="RU003843"/>
    </source>
</evidence>
<dbReference type="EC" id="4.1.99.12" evidence="3 12"/>
<evidence type="ECO:0000256" key="9">
    <source>
        <dbReference type="ARBA" id="ARBA00023211"/>
    </source>
</evidence>
<evidence type="ECO:0000256" key="1">
    <source>
        <dbReference type="ARBA" id="ARBA00004904"/>
    </source>
</evidence>
<accession>A0A8H8DGR5</accession>
<comment type="similarity">
    <text evidence="11 12">Belongs to the DHBP synthase family.</text>
</comment>
<dbReference type="OrthoDB" id="60371at2759"/>